<feature type="signal peptide" evidence="3">
    <location>
        <begin position="1"/>
        <end position="26"/>
    </location>
</feature>
<name>A0A6S9KY10_HETAK</name>
<protein>
    <submittedName>
        <fullName evidence="4">Uncharacterized protein</fullName>
    </submittedName>
</protein>
<evidence type="ECO:0000256" key="1">
    <source>
        <dbReference type="SAM" id="MobiDB-lite"/>
    </source>
</evidence>
<reference evidence="4" key="1">
    <citation type="submission" date="2021-01" db="EMBL/GenBank/DDBJ databases">
        <authorList>
            <person name="Corre E."/>
            <person name="Pelletier E."/>
            <person name="Niang G."/>
            <person name="Scheremetjew M."/>
            <person name="Finn R."/>
            <person name="Kale V."/>
            <person name="Holt S."/>
            <person name="Cochrane G."/>
            <person name="Meng A."/>
            <person name="Brown T."/>
            <person name="Cohen L."/>
        </authorList>
    </citation>
    <scope>NUCLEOTIDE SEQUENCE</scope>
    <source>
        <strain evidence="4">CCMP3107</strain>
    </source>
</reference>
<gene>
    <name evidence="4" type="ORF">HAKA00212_LOCUS24098</name>
</gene>
<evidence type="ECO:0000313" key="4">
    <source>
        <dbReference type="EMBL" id="CAE0647865.1"/>
    </source>
</evidence>
<proteinExistence type="predicted"/>
<accession>A0A6S9KY10</accession>
<sequence>MATSSFNKKAITLVAGVLLISSFGEAFQSAKNSYGAVKNTALSKNAPKWKIVNMAANADEDDDDMQSSLMDFEKKKQENTESKMPAPQSQNQKFLGSESADAEAELPGIPKDAKEARVLIYIIISLIPCLFLLPLVFPRGDFLPVDPSMMQ</sequence>
<evidence type="ECO:0000256" key="2">
    <source>
        <dbReference type="SAM" id="Phobius"/>
    </source>
</evidence>
<feature type="transmembrane region" description="Helical" evidence="2">
    <location>
        <begin position="118"/>
        <end position="137"/>
    </location>
</feature>
<feature type="compositionally biased region" description="Basic and acidic residues" evidence="1">
    <location>
        <begin position="71"/>
        <end position="81"/>
    </location>
</feature>
<dbReference type="AlphaFoldDB" id="A0A6S9KY10"/>
<keyword evidence="2" id="KW-1133">Transmembrane helix</keyword>
<organism evidence="4">
    <name type="scientific">Heterosigma akashiwo</name>
    <name type="common">Chromophytic alga</name>
    <name type="synonym">Heterosigma carterae</name>
    <dbReference type="NCBI Taxonomy" id="2829"/>
    <lineage>
        <taxon>Eukaryota</taxon>
        <taxon>Sar</taxon>
        <taxon>Stramenopiles</taxon>
        <taxon>Ochrophyta</taxon>
        <taxon>Raphidophyceae</taxon>
        <taxon>Chattonellales</taxon>
        <taxon>Chattonellaceae</taxon>
        <taxon>Heterosigma</taxon>
    </lineage>
</organism>
<keyword evidence="2" id="KW-0472">Membrane</keyword>
<dbReference type="EMBL" id="HBIU01054750">
    <property type="protein sequence ID" value="CAE0647865.1"/>
    <property type="molecule type" value="Transcribed_RNA"/>
</dbReference>
<keyword evidence="2" id="KW-0812">Transmembrane</keyword>
<keyword evidence="3" id="KW-0732">Signal</keyword>
<feature type="chain" id="PRO_5030159613" evidence="3">
    <location>
        <begin position="27"/>
        <end position="151"/>
    </location>
</feature>
<evidence type="ECO:0000256" key="3">
    <source>
        <dbReference type="SAM" id="SignalP"/>
    </source>
</evidence>
<feature type="region of interest" description="Disordered" evidence="1">
    <location>
        <begin position="57"/>
        <end position="103"/>
    </location>
</feature>